<dbReference type="PROSITE" id="PS50122">
    <property type="entry name" value="CHEB"/>
    <property type="match status" value="1"/>
</dbReference>
<dbReference type="Proteomes" id="UP000515317">
    <property type="component" value="Chromosome"/>
</dbReference>
<evidence type="ECO:0000256" key="6">
    <source>
        <dbReference type="PROSITE-ProRule" id="PRU00050"/>
    </source>
</evidence>
<comment type="domain">
    <text evidence="5">Contains a C-terminal catalytic domain, and an N-terminal region which modulates catalytic activity.</text>
</comment>
<dbReference type="Pfam" id="PF00072">
    <property type="entry name" value="Response_reg"/>
    <property type="match status" value="1"/>
</dbReference>
<gene>
    <name evidence="5 10" type="primary">cheB</name>
    <name evidence="10" type="ORF">IZ6_29750</name>
</gene>
<dbReference type="InterPro" id="IPR001789">
    <property type="entry name" value="Sig_transdc_resp-reg_receiver"/>
</dbReference>
<evidence type="ECO:0000256" key="5">
    <source>
        <dbReference type="HAMAP-Rule" id="MF_00099"/>
    </source>
</evidence>
<keyword evidence="5 7" id="KW-0597">Phosphoprotein</keyword>
<dbReference type="KEGG" id="tso:IZ6_29750"/>
<dbReference type="GO" id="GO:0008984">
    <property type="term" value="F:protein-glutamate methylesterase activity"/>
    <property type="evidence" value="ECO:0007669"/>
    <property type="project" value="UniProtKB-UniRule"/>
</dbReference>
<dbReference type="GO" id="GO:0000156">
    <property type="term" value="F:phosphorelay response regulator activity"/>
    <property type="evidence" value="ECO:0007669"/>
    <property type="project" value="InterPro"/>
</dbReference>
<keyword evidence="11" id="KW-1185">Reference proteome</keyword>
<dbReference type="RefSeq" id="WP_222875830.1">
    <property type="nucleotide sequence ID" value="NZ_AP023361.1"/>
</dbReference>
<keyword evidence="1 5" id="KW-0963">Cytoplasm</keyword>
<evidence type="ECO:0000256" key="2">
    <source>
        <dbReference type="ARBA" id="ARBA00022500"/>
    </source>
</evidence>
<protein>
    <recommendedName>
        <fullName evidence="5">Protein-glutamate methylesterase/protein-glutamine glutaminase</fullName>
        <ecNumber evidence="5">3.1.1.61</ecNumber>
        <ecNumber evidence="5">3.5.1.44</ecNumber>
    </recommendedName>
</protein>
<dbReference type="PROSITE" id="PS50110">
    <property type="entry name" value="RESPONSE_REGULATORY"/>
    <property type="match status" value="1"/>
</dbReference>
<evidence type="ECO:0000259" key="9">
    <source>
        <dbReference type="PROSITE" id="PS50122"/>
    </source>
</evidence>
<dbReference type="GO" id="GO:0050568">
    <property type="term" value="F:protein-glutamine glutaminase activity"/>
    <property type="evidence" value="ECO:0007669"/>
    <property type="project" value="UniProtKB-UniRule"/>
</dbReference>
<dbReference type="CDD" id="cd16432">
    <property type="entry name" value="CheB_Rec"/>
    <property type="match status" value="1"/>
</dbReference>
<name>A0A6S6QYS8_9HYPH</name>
<feature type="active site" evidence="5 6">
    <location>
        <position position="286"/>
    </location>
</feature>
<dbReference type="NCBIfam" id="NF009206">
    <property type="entry name" value="PRK12555.1"/>
    <property type="match status" value="1"/>
</dbReference>
<feature type="modified residue" description="4-aspartylphosphate" evidence="5 7">
    <location>
        <position position="56"/>
    </location>
</feature>
<evidence type="ECO:0000256" key="1">
    <source>
        <dbReference type="ARBA" id="ARBA00022490"/>
    </source>
</evidence>
<reference evidence="10 11" key="1">
    <citation type="submission" date="2020-08" db="EMBL/GenBank/DDBJ databases">
        <title>Genome sequence of Rhizobiales bacterium strain IZ6.</title>
        <authorList>
            <person name="Nakai R."/>
            <person name="Naganuma T."/>
        </authorList>
    </citation>
    <scope>NUCLEOTIDE SEQUENCE [LARGE SCALE GENOMIC DNA]</scope>
    <source>
        <strain evidence="10 11">IZ6</strain>
    </source>
</reference>
<dbReference type="InterPro" id="IPR008248">
    <property type="entry name" value="CheB-like"/>
</dbReference>
<proteinExistence type="inferred from homology"/>
<comment type="PTM">
    <text evidence="5">Phosphorylated by CheA. Phosphorylation of the N-terminal regulatory domain activates the methylesterase activity.</text>
</comment>
<comment type="subcellular location">
    <subcellularLocation>
        <location evidence="5">Cytoplasm</location>
    </subcellularLocation>
</comment>
<dbReference type="SMART" id="SM00448">
    <property type="entry name" value="REC"/>
    <property type="match status" value="1"/>
</dbReference>
<organism evidence="10 11">
    <name type="scientific">Terrihabitans soli</name>
    <dbReference type="NCBI Taxonomy" id="708113"/>
    <lineage>
        <taxon>Bacteria</taxon>
        <taxon>Pseudomonadati</taxon>
        <taxon>Pseudomonadota</taxon>
        <taxon>Alphaproteobacteria</taxon>
        <taxon>Hyphomicrobiales</taxon>
        <taxon>Terrihabitans</taxon>
    </lineage>
</organism>
<dbReference type="InterPro" id="IPR035909">
    <property type="entry name" value="CheB_C"/>
</dbReference>
<dbReference type="PANTHER" id="PTHR42872">
    <property type="entry name" value="PROTEIN-GLUTAMATE METHYLESTERASE/PROTEIN-GLUTAMINE GLUTAMINASE"/>
    <property type="match status" value="1"/>
</dbReference>
<feature type="active site" evidence="5 6">
    <location>
        <position position="192"/>
    </location>
</feature>
<dbReference type="InterPro" id="IPR000673">
    <property type="entry name" value="Sig_transdc_resp-reg_Me-estase"/>
</dbReference>
<accession>A0A6S6QYS8</accession>
<keyword evidence="3 5" id="KW-0378">Hydrolase</keyword>
<keyword evidence="2 5" id="KW-0145">Chemotaxis</keyword>
<dbReference type="EMBL" id="AP023361">
    <property type="protein sequence ID" value="BCJ92240.1"/>
    <property type="molecule type" value="Genomic_DNA"/>
</dbReference>
<evidence type="ECO:0000256" key="3">
    <source>
        <dbReference type="ARBA" id="ARBA00022801"/>
    </source>
</evidence>
<dbReference type="Gene3D" id="3.40.50.180">
    <property type="entry name" value="Methylesterase CheB, C-terminal domain"/>
    <property type="match status" value="1"/>
</dbReference>
<dbReference type="Pfam" id="PF01339">
    <property type="entry name" value="CheB_methylest"/>
    <property type="match status" value="1"/>
</dbReference>
<dbReference type="CDD" id="cd17541">
    <property type="entry name" value="REC_CheB-like"/>
    <property type="match status" value="1"/>
</dbReference>
<dbReference type="EC" id="3.1.1.61" evidence="5"/>
<evidence type="ECO:0000256" key="4">
    <source>
        <dbReference type="ARBA" id="ARBA00048267"/>
    </source>
</evidence>
<feature type="domain" description="Response regulatory" evidence="8">
    <location>
        <begin position="5"/>
        <end position="123"/>
    </location>
</feature>
<dbReference type="EC" id="3.5.1.44" evidence="5"/>
<comment type="catalytic activity">
    <reaction evidence="4 5">
        <text>[protein]-L-glutamate 5-O-methyl ester + H2O = L-glutamyl-[protein] + methanol + H(+)</text>
        <dbReference type="Rhea" id="RHEA:23236"/>
        <dbReference type="Rhea" id="RHEA-COMP:10208"/>
        <dbReference type="Rhea" id="RHEA-COMP:10311"/>
        <dbReference type="ChEBI" id="CHEBI:15377"/>
        <dbReference type="ChEBI" id="CHEBI:15378"/>
        <dbReference type="ChEBI" id="CHEBI:17790"/>
        <dbReference type="ChEBI" id="CHEBI:29973"/>
        <dbReference type="ChEBI" id="CHEBI:82795"/>
        <dbReference type="EC" id="3.1.1.61"/>
    </reaction>
</comment>
<dbReference type="SUPFAM" id="SSF52738">
    <property type="entry name" value="Methylesterase CheB, C-terminal domain"/>
    <property type="match status" value="1"/>
</dbReference>
<dbReference type="NCBIfam" id="NF001965">
    <property type="entry name" value="PRK00742.1"/>
    <property type="match status" value="1"/>
</dbReference>
<evidence type="ECO:0000259" key="8">
    <source>
        <dbReference type="PROSITE" id="PS50110"/>
    </source>
</evidence>
<evidence type="ECO:0000313" key="10">
    <source>
        <dbReference type="EMBL" id="BCJ92240.1"/>
    </source>
</evidence>
<evidence type="ECO:0000313" key="11">
    <source>
        <dbReference type="Proteomes" id="UP000515317"/>
    </source>
</evidence>
<sequence>MNRIRVLVVEDSKTVRARLVEVISSDPGLEVIGEADNGKTAIEMCDEARPDVVTMDMMMPVMSGLAATEYIMSHCPTPILVVSASVNRGELFKIYEALAAGAVDVLDKPAGPEAGELWERRLIALIKLVARIRVIRHPRVRIMPAQTPPPAPGSVPMSLVAIGASTGGPGAVVRILRDLPVQFQLPVLLVQHINEPFGSAFTEWLDGQTERRVSEAKDGVDIMSLRGRVVVAPGDRHLVVRRGHIHLTDDPARHSCRPSVDILFESVAHEYGPSGIACLLTGMGKDGASGLLKVREAGGMTIAQDEASSVVYGMPREAAMIGAARQILALDEIGRRLVALQSVGQGVRI</sequence>
<evidence type="ECO:0000256" key="7">
    <source>
        <dbReference type="PROSITE-ProRule" id="PRU00169"/>
    </source>
</evidence>
<dbReference type="GO" id="GO:0005737">
    <property type="term" value="C:cytoplasm"/>
    <property type="evidence" value="ECO:0007669"/>
    <property type="project" value="UniProtKB-SubCell"/>
</dbReference>
<comment type="catalytic activity">
    <reaction evidence="5">
        <text>L-glutaminyl-[protein] + H2O = L-glutamyl-[protein] + NH4(+)</text>
        <dbReference type="Rhea" id="RHEA:16441"/>
        <dbReference type="Rhea" id="RHEA-COMP:10207"/>
        <dbReference type="Rhea" id="RHEA-COMP:10208"/>
        <dbReference type="ChEBI" id="CHEBI:15377"/>
        <dbReference type="ChEBI" id="CHEBI:28938"/>
        <dbReference type="ChEBI" id="CHEBI:29973"/>
        <dbReference type="ChEBI" id="CHEBI:30011"/>
        <dbReference type="EC" id="3.5.1.44"/>
    </reaction>
</comment>
<dbReference type="AlphaFoldDB" id="A0A6S6QYS8"/>
<dbReference type="Gene3D" id="3.40.50.2300">
    <property type="match status" value="1"/>
</dbReference>
<feature type="domain" description="CheB-type methylesterase" evidence="9">
    <location>
        <begin position="150"/>
        <end position="344"/>
    </location>
</feature>
<dbReference type="HAMAP" id="MF_00099">
    <property type="entry name" value="CheB_chemtxs"/>
    <property type="match status" value="1"/>
</dbReference>
<dbReference type="InterPro" id="IPR011006">
    <property type="entry name" value="CheY-like_superfamily"/>
</dbReference>
<feature type="active site" evidence="5 6">
    <location>
        <position position="165"/>
    </location>
</feature>
<dbReference type="GO" id="GO:0006935">
    <property type="term" value="P:chemotaxis"/>
    <property type="evidence" value="ECO:0007669"/>
    <property type="project" value="UniProtKB-UniRule"/>
</dbReference>
<dbReference type="PIRSF" id="PIRSF000876">
    <property type="entry name" value="RR_chemtxs_CheB"/>
    <property type="match status" value="1"/>
</dbReference>
<dbReference type="PANTHER" id="PTHR42872:SF6">
    <property type="entry name" value="PROTEIN-GLUTAMATE METHYLESTERASE_PROTEIN-GLUTAMINE GLUTAMINASE"/>
    <property type="match status" value="1"/>
</dbReference>
<comment type="function">
    <text evidence="5">Involved in chemotaxis. Part of a chemotaxis signal transduction system that modulates chemotaxis in response to various stimuli. Catalyzes the demethylation of specific methylglutamate residues introduced into the chemoreceptors (methyl-accepting chemotaxis proteins or MCP) by CheR. Also mediates the irreversible deamidation of specific glutamine residues to glutamic acid.</text>
</comment>
<dbReference type="SUPFAM" id="SSF52172">
    <property type="entry name" value="CheY-like"/>
    <property type="match status" value="1"/>
</dbReference>
<comment type="similarity">
    <text evidence="5">Belongs to the CheB family.</text>
</comment>